<keyword evidence="2" id="KW-0813">Transport</keyword>
<dbReference type="GO" id="GO:0015031">
    <property type="term" value="P:protein transport"/>
    <property type="evidence" value="ECO:0007669"/>
    <property type="project" value="UniProtKB-KW"/>
</dbReference>
<evidence type="ECO:0000256" key="2">
    <source>
        <dbReference type="ARBA" id="ARBA00022448"/>
    </source>
</evidence>
<keyword evidence="7" id="KW-0472">Membrane</keyword>
<dbReference type="RefSeq" id="WP_149330927.1">
    <property type="nucleotide sequence ID" value="NZ_JBHOFR010000004.1"/>
</dbReference>
<name>A0A7V7GXG0_9GAMM</name>
<keyword evidence="6" id="KW-0811">Translocation</keyword>
<comment type="subcellular location">
    <subcellularLocation>
        <location evidence="1">Membrane</location>
        <topology evidence="1">Single-pass membrane protein</topology>
    </subcellularLocation>
</comment>
<keyword evidence="5" id="KW-1133">Transmembrane helix</keyword>
<comment type="caution">
    <text evidence="8">The sequence shown here is derived from an EMBL/GenBank/DDBJ whole genome shotgun (WGS) entry which is preliminary data.</text>
</comment>
<evidence type="ECO:0000256" key="5">
    <source>
        <dbReference type="ARBA" id="ARBA00022989"/>
    </source>
</evidence>
<dbReference type="OrthoDB" id="7025522at2"/>
<evidence type="ECO:0000313" key="9">
    <source>
        <dbReference type="Proteomes" id="UP000463138"/>
    </source>
</evidence>
<reference evidence="8 9" key="1">
    <citation type="submission" date="2018-07" db="EMBL/GenBank/DDBJ databases">
        <title>Pseudomonas laoshanensis sp. nov., isolated from soil.</title>
        <authorList>
            <person name="Sun J."/>
            <person name="Yu L."/>
            <person name="Wang M."/>
            <person name="Zhang C."/>
        </authorList>
    </citation>
    <scope>NUCLEOTIDE SEQUENCE [LARGE SCALE GENOMIC DNA]</scope>
    <source>
        <strain evidence="8 9">Y22</strain>
    </source>
</reference>
<evidence type="ECO:0000256" key="3">
    <source>
        <dbReference type="ARBA" id="ARBA00022692"/>
    </source>
</evidence>
<protein>
    <recommendedName>
        <fullName evidence="10">Twin-arginine translocase subunit TatB</fullName>
    </recommendedName>
</protein>
<dbReference type="Proteomes" id="UP000463138">
    <property type="component" value="Unassembled WGS sequence"/>
</dbReference>
<evidence type="ECO:0000256" key="6">
    <source>
        <dbReference type="ARBA" id="ARBA00023010"/>
    </source>
</evidence>
<dbReference type="InterPro" id="IPR003369">
    <property type="entry name" value="TatA/B/E"/>
</dbReference>
<keyword evidence="3" id="KW-0812">Transmembrane</keyword>
<dbReference type="PRINTS" id="PR01506">
    <property type="entry name" value="TATBPROTEIN"/>
</dbReference>
<evidence type="ECO:0000313" key="8">
    <source>
        <dbReference type="EMBL" id="KAA0695926.1"/>
    </source>
</evidence>
<sequence>MFDNGMSEWVVVLTVALLVLGPQRALAITRFAGVMLGKAKAALADVQAQVEKELPQEELQVLKDNVVALKRSNVKRKVQEVLAPLEKKG</sequence>
<proteinExistence type="predicted"/>
<keyword evidence="4" id="KW-0653">Protein transport</keyword>
<dbReference type="Gene3D" id="1.20.5.3310">
    <property type="match status" value="1"/>
</dbReference>
<dbReference type="GO" id="GO:0016020">
    <property type="term" value="C:membrane"/>
    <property type="evidence" value="ECO:0007669"/>
    <property type="project" value="UniProtKB-ARBA"/>
</dbReference>
<gene>
    <name evidence="8" type="ORF">DT594_00710</name>
</gene>
<evidence type="ECO:0000256" key="1">
    <source>
        <dbReference type="ARBA" id="ARBA00004167"/>
    </source>
</evidence>
<dbReference type="Pfam" id="PF02416">
    <property type="entry name" value="TatA_B_E"/>
    <property type="match status" value="1"/>
</dbReference>
<evidence type="ECO:0000256" key="7">
    <source>
        <dbReference type="ARBA" id="ARBA00023136"/>
    </source>
</evidence>
<evidence type="ECO:0000256" key="4">
    <source>
        <dbReference type="ARBA" id="ARBA00022927"/>
    </source>
</evidence>
<dbReference type="AlphaFoldDB" id="A0A7V7GXG0"/>
<accession>A0A7V7GXG0</accession>
<keyword evidence="9" id="KW-1185">Reference proteome</keyword>
<dbReference type="EMBL" id="QOVF01000001">
    <property type="protein sequence ID" value="KAA0695926.1"/>
    <property type="molecule type" value="Genomic_DNA"/>
</dbReference>
<evidence type="ECO:0008006" key="10">
    <source>
        <dbReference type="Google" id="ProtNLM"/>
    </source>
</evidence>
<organism evidence="8 9">
    <name type="scientific">Halopseudomonas laoshanensis</name>
    <dbReference type="NCBI Taxonomy" id="2268758"/>
    <lineage>
        <taxon>Bacteria</taxon>
        <taxon>Pseudomonadati</taxon>
        <taxon>Pseudomonadota</taxon>
        <taxon>Gammaproteobacteria</taxon>
        <taxon>Pseudomonadales</taxon>
        <taxon>Pseudomonadaceae</taxon>
        <taxon>Halopseudomonas</taxon>
    </lineage>
</organism>